<dbReference type="Proteomes" id="UP000180280">
    <property type="component" value="Unassembled WGS sequence"/>
</dbReference>
<dbReference type="EMBL" id="MKCS01000002">
    <property type="protein sequence ID" value="OHX11524.1"/>
    <property type="molecule type" value="Genomic_DNA"/>
</dbReference>
<keyword evidence="3" id="KW-0479">Metal-binding</keyword>
<dbReference type="SFLD" id="SFLDG01129">
    <property type="entry name" value="C1.5:_HAD__Beta-PGM__Phosphata"/>
    <property type="match status" value="1"/>
</dbReference>
<dbReference type="Gene3D" id="1.10.150.240">
    <property type="entry name" value="Putative phosphatase, domain 2"/>
    <property type="match status" value="1"/>
</dbReference>
<evidence type="ECO:0000313" key="9">
    <source>
        <dbReference type="Proteomes" id="UP000180280"/>
    </source>
</evidence>
<dbReference type="InterPro" id="IPR051600">
    <property type="entry name" value="Beta-PGM-like"/>
</dbReference>
<dbReference type="RefSeq" id="WP_071113273.1">
    <property type="nucleotide sequence ID" value="NZ_MKCS01000002.1"/>
</dbReference>
<evidence type="ECO:0000313" key="8">
    <source>
        <dbReference type="Proteomes" id="UP000180088"/>
    </source>
</evidence>
<evidence type="ECO:0000256" key="3">
    <source>
        <dbReference type="ARBA" id="ARBA00022723"/>
    </source>
</evidence>
<sequence length="219" mass="24235">MPRSFDALLFDMDGLMLDTERISNETWRRAGAELGIAIEDDMLMAMVGMSMPRCVRFVAEYLGDARQADLLQQGSHRHYSHMLQHEDIPLKTGILELLGWVREQGIPRAVATSTRRQIADLKLARSGLDDFFQITVAGDEVEHTKPAPDVYLEVSARLRVDPGRCLVLEDSSFGLQAGVAAGARVILVPDLLTPSAEDRASALAVCRDLHQALQLIRSL</sequence>
<comment type="caution">
    <text evidence="6">The sequence shown here is derived from an EMBL/GenBank/DDBJ whole genome shotgun (WGS) entry which is preliminary data.</text>
</comment>
<dbReference type="SUPFAM" id="SSF56784">
    <property type="entry name" value="HAD-like"/>
    <property type="match status" value="1"/>
</dbReference>
<dbReference type="SFLD" id="SFLDS00003">
    <property type="entry name" value="Haloacid_Dehalogenase"/>
    <property type="match status" value="1"/>
</dbReference>
<dbReference type="InterPro" id="IPR041492">
    <property type="entry name" value="HAD_2"/>
</dbReference>
<comment type="similarity">
    <text evidence="2">Belongs to the HAD-like hydrolase superfamily. CbbY/CbbZ/Gph/YieH family.</text>
</comment>
<dbReference type="SFLD" id="SFLDG01135">
    <property type="entry name" value="C1.5.6:_HAD__Beta-PGM__Phospha"/>
    <property type="match status" value="1"/>
</dbReference>
<keyword evidence="9" id="KW-1185">Reference proteome</keyword>
<dbReference type="CDD" id="cd07505">
    <property type="entry name" value="HAD_BPGM-like"/>
    <property type="match status" value="1"/>
</dbReference>
<evidence type="ECO:0000256" key="5">
    <source>
        <dbReference type="ARBA" id="ARBA00023277"/>
    </source>
</evidence>
<keyword evidence="5" id="KW-0119">Carbohydrate metabolism</keyword>
<dbReference type="GO" id="GO:0016787">
    <property type="term" value="F:hydrolase activity"/>
    <property type="evidence" value="ECO:0007669"/>
    <property type="project" value="UniProtKB-KW"/>
</dbReference>
<dbReference type="PANTHER" id="PTHR46193">
    <property type="entry name" value="6-PHOSPHOGLUCONATE PHOSPHATASE"/>
    <property type="match status" value="1"/>
</dbReference>
<dbReference type="PRINTS" id="PR00413">
    <property type="entry name" value="HADHALOGNASE"/>
</dbReference>
<keyword evidence="7" id="KW-0675">Receptor</keyword>
<evidence type="ECO:0000256" key="4">
    <source>
        <dbReference type="ARBA" id="ARBA00022842"/>
    </source>
</evidence>
<proteinExistence type="inferred from homology"/>
<dbReference type="Gene3D" id="3.40.50.1000">
    <property type="entry name" value="HAD superfamily/HAD-like"/>
    <property type="match status" value="1"/>
</dbReference>
<dbReference type="AlphaFoldDB" id="A0A1S1WW35"/>
<keyword evidence="4" id="KW-0460">Magnesium</keyword>
<dbReference type="InterPro" id="IPR036412">
    <property type="entry name" value="HAD-like_sf"/>
</dbReference>
<dbReference type="NCBIfam" id="TIGR01509">
    <property type="entry name" value="HAD-SF-IA-v3"/>
    <property type="match status" value="1"/>
</dbReference>
<evidence type="ECO:0000313" key="7">
    <source>
        <dbReference type="EMBL" id="OHX19790.1"/>
    </source>
</evidence>
<keyword evidence="6" id="KW-0378">Hydrolase</keyword>
<accession>A0A1S1WW35</accession>
<dbReference type="Proteomes" id="UP000180088">
    <property type="component" value="Unassembled WGS sequence"/>
</dbReference>
<dbReference type="GO" id="GO:0046872">
    <property type="term" value="F:metal ion binding"/>
    <property type="evidence" value="ECO:0007669"/>
    <property type="project" value="UniProtKB-KW"/>
</dbReference>
<dbReference type="OrthoDB" id="9800058at2"/>
<dbReference type="InterPro" id="IPR023214">
    <property type="entry name" value="HAD_sf"/>
</dbReference>
<evidence type="ECO:0000256" key="1">
    <source>
        <dbReference type="ARBA" id="ARBA00001946"/>
    </source>
</evidence>
<gene>
    <name evidence="7" type="ORF">BI344_16855</name>
    <name evidence="6" type="ORF">BI347_17825</name>
</gene>
<dbReference type="PANTHER" id="PTHR46193:SF18">
    <property type="entry name" value="HEXITOL PHOSPHATASE B"/>
    <property type="match status" value="1"/>
</dbReference>
<evidence type="ECO:0000313" key="6">
    <source>
        <dbReference type="EMBL" id="OHX11524.1"/>
    </source>
</evidence>
<name>A0A1S1WW35_9NEIS</name>
<protein>
    <submittedName>
        <fullName evidence="6">Hydrolase</fullName>
    </submittedName>
</protein>
<dbReference type="EMBL" id="MKCT01000026">
    <property type="protein sequence ID" value="OHX19790.1"/>
    <property type="molecule type" value="Genomic_DNA"/>
</dbReference>
<dbReference type="InterPro" id="IPR006439">
    <property type="entry name" value="HAD-SF_hydro_IA"/>
</dbReference>
<evidence type="ECO:0000256" key="2">
    <source>
        <dbReference type="ARBA" id="ARBA00006171"/>
    </source>
</evidence>
<dbReference type="Pfam" id="PF13419">
    <property type="entry name" value="HAD_2"/>
    <property type="match status" value="1"/>
</dbReference>
<reference evidence="8 9" key="1">
    <citation type="submission" date="2016-09" db="EMBL/GenBank/DDBJ databases">
        <title>Chromobacterium muskegensis sp. nov., an insecticidal bacterium isolated from Sphagnum bogs.</title>
        <authorList>
            <person name="Sparks M.E."/>
            <person name="Blackburn M.B."/>
            <person name="Gundersen-Rindal D.E."/>
            <person name="Mitchell A."/>
            <person name="Farrar R."/>
            <person name="Kuhar D."/>
        </authorList>
    </citation>
    <scope>NUCLEOTIDE SEQUENCE [LARGE SCALE GENOMIC DNA]</scope>
    <source>
        <strain evidence="7 9">14B-1</strain>
        <strain evidence="6 8">37-2</strain>
    </source>
</reference>
<dbReference type="STRING" id="1903179.BI347_17825"/>
<comment type="cofactor">
    <cofactor evidence="1">
        <name>Mg(2+)</name>
        <dbReference type="ChEBI" id="CHEBI:18420"/>
    </cofactor>
</comment>
<organism evidence="6 8">
    <name type="scientific">Chromobacterium sphagni</name>
    <dbReference type="NCBI Taxonomy" id="1903179"/>
    <lineage>
        <taxon>Bacteria</taxon>
        <taxon>Pseudomonadati</taxon>
        <taxon>Pseudomonadota</taxon>
        <taxon>Betaproteobacteria</taxon>
        <taxon>Neisseriales</taxon>
        <taxon>Chromobacteriaceae</taxon>
        <taxon>Chromobacterium</taxon>
    </lineage>
</organism>
<dbReference type="InterPro" id="IPR023198">
    <property type="entry name" value="PGP-like_dom2"/>
</dbReference>